<keyword evidence="3" id="KW-1185">Reference proteome</keyword>
<gene>
    <name evidence="2" type="ORF">TsocGM_22125</name>
</gene>
<dbReference type="InterPro" id="IPR016024">
    <property type="entry name" value="ARM-type_fold"/>
</dbReference>
<dbReference type="InterPro" id="IPR011989">
    <property type="entry name" value="ARM-like"/>
</dbReference>
<evidence type="ECO:0000256" key="1">
    <source>
        <dbReference type="SAM" id="MobiDB-lite"/>
    </source>
</evidence>
<dbReference type="OrthoDB" id="253582at2"/>
<evidence type="ECO:0000313" key="2">
    <source>
        <dbReference type="EMBL" id="RUL83411.1"/>
    </source>
</evidence>
<comment type="caution">
    <text evidence="2">The sequence shown here is derived from an EMBL/GenBank/DDBJ whole genome shotgun (WGS) entry which is preliminary data.</text>
</comment>
<feature type="compositionally biased region" description="Acidic residues" evidence="1">
    <location>
        <begin position="630"/>
        <end position="640"/>
    </location>
</feature>
<dbReference type="SUPFAM" id="SSF48371">
    <property type="entry name" value="ARM repeat"/>
    <property type="match status" value="1"/>
</dbReference>
<sequence>MPPTPTLRPRDPGRIGAAGRVVAALAAALSAVGAIGLGPVEATAQAPGLETFAKQPETPLELWDAISYLGRVGRFDQAAPLLDRFLQADPDDATMLEIRDRFGVGSILRLQDDPRTSRSVAGLLDRLTAASRRTARREDRIREAIRLLTGSPLQQAEALLRLGESGPYAVPYLLEAVASLDPGSPDRALLVGNLGRLDRRAVPALIAGLDAPDPVLAAEVASALGRIGDRRALPFLVAEATGTVEGRDAVRNRAAEAVARLTGAPIDAMTPPPARFLLDEARRYLTGGYVFPSEQVELWSWREGTVAPEVVSPAEAEAILGSRFAGRALELAPDDREAAAVSAALRVRGQISGLDPADPDAREAIEEELAGLGPEALTETLDLALRSRQFDIAPALIGALSRSAEPTILLTDPPSPLVAALSAPDRRVQLAAALAVVRLNPTFGFPGSSRVVPTLSRCLLLGPTPEIVVVSGNSALRTTVASSVRALGYEARTAATADEAFALAAESAGVEALIIDPAFLQGGRDARDLLLDLRADARTAGLPALLVLPIDPARALARGEEYRFQQTETEPNDVPARASPVALVGRPRRARINGRLSPDDRPPYNQPRRTLPGAEPEDVEDPIGPVPPAVEDEDEEEEPPLPDISGDLFALGSLRSGDSISAVIESAPGSTLRPRDVALWLERREGPGFVPVATGVGSLAVTIDTPGVYDLRVQAADRYLYGYRALYILDIAVYDYDIAVPPLPGTARLKVEELASRFDRVAVVAAPGDASAVGTILLREWSRMGNAPIPATERSAMSRAAAEALGTLAGRPDGPFVADLARAVDPLRLLLSDSARAPSASSALAAVPEAEAQRSLADLSIDSSRPEPSRLAAARALRDSLARFGTLLADSQQARIVRARDRLSPGALREALDAVVDALAPAPLPLPPMAPSQSGAASDGARSLADE</sequence>
<feature type="region of interest" description="Disordered" evidence="1">
    <location>
        <begin position="922"/>
        <end position="947"/>
    </location>
</feature>
<accession>A0A432ME31</accession>
<organism evidence="2 3">
    <name type="scientific">Tautonia sociabilis</name>
    <dbReference type="NCBI Taxonomy" id="2080755"/>
    <lineage>
        <taxon>Bacteria</taxon>
        <taxon>Pseudomonadati</taxon>
        <taxon>Planctomycetota</taxon>
        <taxon>Planctomycetia</taxon>
        <taxon>Isosphaerales</taxon>
        <taxon>Isosphaeraceae</taxon>
        <taxon>Tautonia</taxon>
    </lineage>
</organism>
<dbReference type="InterPro" id="IPR004155">
    <property type="entry name" value="PBS_lyase_HEAT"/>
</dbReference>
<reference evidence="2 3" key="2">
    <citation type="submission" date="2019-01" db="EMBL/GenBank/DDBJ databases">
        <title>Tautonia sociabilis, a novel thermotolerant planctomycete of Isosphaeraceae family, isolated from a 4000 m deep subterranean habitat.</title>
        <authorList>
            <person name="Kovaleva O.L."/>
            <person name="Elcheninov A.G."/>
            <person name="Van Heerden E."/>
            <person name="Toshchakov S.V."/>
            <person name="Novikov A."/>
            <person name="Bonch-Osmolovskaya E.A."/>
            <person name="Kublanov I.V."/>
        </authorList>
    </citation>
    <scope>NUCLEOTIDE SEQUENCE [LARGE SCALE GENOMIC DNA]</scope>
    <source>
        <strain evidence="2 3">GM2012</strain>
    </source>
</reference>
<dbReference type="Proteomes" id="UP000280296">
    <property type="component" value="Unassembled WGS sequence"/>
</dbReference>
<evidence type="ECO:0000313" key="3">
    <source>
        <dbReference type="Proteomes" id="UP000280296"/>
    </source>
</evidence>
<protein>
    <submittedName>
        <fullName evidence="2">HEAT repeat domain-containing protein</fullName>
    </submittedName>
</protein>
<dbReference type="EMBL" id="RYZH01000060">
    <property type="protein sequence ID" value="RUL83411.1"/>
    <property type="molecule type" value="Genomic_DNA"/>
</dbReference>
<dbReference type="Gene3D" id="1.25.10.10">
    <property type="entry name" value="Leucine-rich Repeat Variant"/>
    <property type="match status" value="1"/>
</dbReference>
<feature type="region of interest" description="Disordered" evidence="1">
    <location>
        <begin position="563"/>
        <end position="647"/>
    </location>
</feature>
<dbReference type="RefSeq" id="WP_126727638.1">
    <property type="nucleotide sequence ID" value="NZ_RYZH01000060.1"/>
</dbReference>
<name>A0A432ME31_9BACT</name>
<reference evidence="2 3" key="1">
    <citation type="submission" date="2018-12" db="EMBL/GenBank/DDBJ databases">
        <authorList>
            <person name="Toschakov S.V."/>
        </authorList>
    </citation>
    <scope>NUCLEOTIDE SEQUENCE [LARGE SCALE GENOMIC DNA]</scope>
    <source>
        <strain evidence="2 3">GM2012</strain>
    </source>
</reference>
<proteinExistence type="predicted"/>
<dbReference type="SMART" id="SM00567">
    <property type="entry name" value="EZ_HEAT"/>
    <property type="match status" value="5"/>
</dbReference>
<dbReference type="AlphaFoldDB" id="A0A432ME31"/>
<dbReference type="Pfam" id="PF13646">
    <property type="entry name" value="HEAT_2"/>
    <property type="match status" value="1"/>
</dbReference>